<dbReference type="OrthoDB" id="9768004at2"/>
<dbReference type="InterPro" id="IPR016187">
    <property type="entry name" value="CTDL_fold"/>
</dbReference>
<feature type="domain" description="Sulfatase-modifying factor enzyme-like" evidence="3">
    <location>
        <begin position="48"/>
        <end position="396"/>
    </location>
</feature>
<evidence type="ECO:0000313" key="4">
    <source>
        <dbReference type="EMBL" id="SHI81368.1"/>
    </source>
</evidence>
<evidence type="ECO:0000313" key="5">
    <source>
        <dbReference type="Proteomes" id="UP000184510"/>
    </source>
</evidence>
<organism evidence="4 5">
    <name type="scientific">Rubritalea squalenifaciens DSM 18772</name>
    <dbReference type="NCBI Taxonomy" id="1123071"/>
    <lineage>
        <taxon>Bacteria</taxon>
        <taxon>Pseudomonadati</taxon>
        <taxon>Verrucomicrobiota</taxon>
        <taxon>Verrucomicrobiia</taxon>
        <taxon>Verrucomicrobiales</taxon>
        <taxon>Rubritaleaceae</taxon>
        <taxon>Rubritalea</taxon>
    </lineage>
</organism>
<feature type="chain" id="PRO_5012025371" evidence="2">
    <location>
        <begin position="20"/>
        <end position="402"/>
    </location>
</feature>
<feature type="signal peptide" evidence="2">
    <location>
        <begin position="1"/>
        <end position="19"/>
    </location>
</feature>
<keyword evidence="2" id="KW-0732">Signal</keyword>
<proteinExistence type="predicted"/>
<dbReference type="AlphaFoldDB" id="A0A1M6E7V4"/>
<reference evidence="4 5" key="1">
    <citation type="submission" date="2016-11" db="EMBL/GenBank/DDBJ databases">
        <authorList>
            <person name="Jaros S."/>
            <person name="Januszkiewicz K."/>
            <person name="Wedrychowicz H."/>
        </authorList>
    </citation>
    <scope>NUCLEOTIDE SEQUENCE [LARGE SCALE GENOMIC DNA]</scope>
    <source>
        <strain evidence="4 5">DSM 18772</strain>
    </source>
</reference>
<dbReference type="InterPro" id="IPR005532">
    <property type="entry name" value="SUMF_dom"/>
</dbReference>
<feature type="region of interest" description="Disordered" evidence="1">
    <location>
        <begin position="28"/>
        <end position="47"/>
    </location>
</feature>
<dbReference type="EMBL" id="FQYR01000002">
    <property type="protein sequence ID" value="SHI81368.1"/>
    <property type="molecule type" value="Genomic_DNA"/>
</dbReference>
<feature type="compositionally biased region" description="Polar residues" evidence="1">
    <location>
        <begin position="28"/>
        <end position="38"/>
    </location>
</feature>
<dbReference type="RefSeq" id="WP_143158322.1">
    <property type="nucleotide sequence ID" value="NZ_FQYR01000002.1"/>
</dbReference>
<dbReference type="STRING" id="1123071.SAMN02745181_0955"/>
<feature type="region of interest" description="Disordered" evidence="1">
    <location>
        <begin position="148"/>
        <end position="174"/>
    </location>
</feature>
<protein>
    <submittedName>
        <fullName evidence="4">Formylglycine-generating enzyme, required for sulfatase activity, contains SUMF1/FGE domain</fullName>
    </submittedName>
</protein>
<dbReference type="GO" id="GO:0120147">
    <property type="term" value="F:formylglycine-generating oxidase activity"/>
    <property type="evidence" value="ECO:0007669"/>
    <property type="project" value="TreeGrafter"/>
</dbReference>
<dbReference type="PANTHER" id="PTHR23150:SF19">
    <property type="entry name" value="FORMYLGLYCINE-GENERATING ENZYME"/>
    <property type="match status" value="1"/>
</dbReference>
<dbReference type="InterPro" id="IPR051043">
    <property type="entry name" value="Sulfatase_Mod_Factor_Kinase"/>
</dbReference>
<dbReference type="Pfam" id="PF03781">
    <property type="entry name" value="FGE-sulfatase"/>
    <property type="match status" value="1"/>
</dbReference>
<evidence type="ECO:0000259" key="3">
    <source>
        <dbReference type="Pfam" id="PF03781"/>
    </source>
</evidence>
<dbReference type="PANTHER" id="PTHR23150">
    <property type="entry name" value="SULFATASE MODIFYING FACTOR 1, 2"/>
    <property type="match status" value="1"/>
</dbReference>
<evidence type="ECO:0000256" key="2">
    <source>
        <dbReference type="SAM" id="SignalP"/>
    </source>
</evidence>
<dbReference type="Proteomes" id="UP000184510">
    <property type="component" value="Unassembled WGS sequence"/>
</dbReference>
<keyword evidence="5" id="KW-1185">Reference proteome</keyword>
<dbReference type="SUPFAM" id="SSF56436">
    <property type="entry name" value="C-type lectin-like"/>
    <property type="match status" value="1"/>
</dbReference>
<accession>A0A1M6E7V4</accession>
<sequence>MKAFPTLLKFSLISCIALSACKQDQQASSDQAETTENSLPKGPTEAPEGMVWIPGGTFLMGNDKDPGNLSIFLEGTEKIQDPERKAEVIARITENHFAEEKPVHKVKVDGFFMDETEVTNRQFAKFVEETGYVTLAEKGLSAEEFPKARPQDLKGGSNVFTKPQEEVNPRSPGSAWRWWAFTPGANWRHPEGPDSSIEGKMDDPVVCVNYDDAQAYAKWAGKRLPTEAEWERAARGGHEQRMYIWGDSVKKDGKWMTNCFQGDFPNKIEADDGFTFRAPVKSYPPNDYGLYDMAGNVWEICSDYYSPSYFQTLVGETTENPKGPESPITSVEADQFNATGTCPPPTPGAHPLTHLRVSKGGSFLCHFSYCLRFRPGARHYHEPMTPSHHTGFRCVKDAPVKK</sequence>
<dbReference type="InParanoid" id="A0A1M6E7V4"/>
<evidence type="ECO:0000256" key="1">
    <source>
        <dbReference type="SAM" id="MobiDB-lite"/>
    </source>
</evidence>
<dbReference type="InterPro" id="IPR042095">
    <property type="entry name" value="SUMF_sf"/>
</dbReference>
<name>A0A1M6E7V4_9BACT</name>
<dbReference type="Gene3D" id="3.90.1580.10">
    <property type="entry name" value="paralog of FGE (formylglycine-generating enzyme)"/>
    <property type="match status" value="1"/>
</dbReference>
<gene>
    <name evidence="4" type="ORF">SAMN02745181_0955</name>
</gene>
<dbReference type="PROSITE" id="PS51257">
    <property type="entry name" value="PROKAR_LIPOPROTEIN"/>
    <property type="match status" value="1"/>
</dbReference>